<feature type="compositionally biased region" description="Acidic residues" evidence="1">
    <location>
        <begin position="155"/>
        <end position="165"/>
    </location>
</feature>
<dbReference type="Proteomes" id="UP001202961">
    <property type="component" value="Unassembled WGS sequence"/>
</dbReference>
<protein>
    <submittedName>
        <fullName evidence="2">Uncharacterized protein</fullName>
    </submittedName>
</protein>
<dbReference type="RefSeq" id="WP_250931787.1">
    <property type="nucleotide sequence ID" value="NZ_JAMQBK010000073.1"/>
</dbReference>
<accession>A0ABT0UA86</accession>
<feature type="compositionally biased region" description="Basic and acidic residues" evidence="1">
    <location>
        <begin position="140"/>
        <end position="154"/>
    </location>
</feature>
<feature type="compositionally biased region" description="Basic residues" evidence="1">
    <location>
        <begin position="129"/>
        <end position="139"/>
    </location>
</feature>
<sequence>MARTTSETHSATKIWVTRIPGRKSSFRRRVPAGEEMKLIVFEPDQPVALTEQQFEAVRRDMGHALVIIVPRDGGRGDFDTDWEQTSEIFEECHNRDLKKVEEVNTKRKFRSQPTLLKRRKPSVDTPQPVKKRQRRRKSTKKTETTPKLDSKDNESETDGEQIEVSDELMTVLEANAKEMKNTDFASPEGLKEFVANEGVLSDLPGFTDELVTEAELIIEQLDGSK</sequence>
<name>A0ABT0UA86_9BACT</name>
<gene>
    <name evidence="2" type="ORF">NB063_25110</name>
</gene>
<evidence type="ECO:0000256" key="1">
    <source>
        <dbReference type="SAM" id="MobiDB-lite"/>
    </source>
</evidence>
<keyword evidence="3" id="KW-1185">Reference proteome</keyword>
<dbReference type="EMBL" id="JAMQBK010000073">
    <property type="protein sequence ID" value="MCM2373909.1"/>
    <property type="molecule type" value="Genomic_DNA"/>
</dbReference>
<reference evidence="2 3" key="1">
    <citation type="journal article" date="2022" name="Syst. Appl. Microbiol.">
        <title>Rhodopirellula aestuarii sp. nov., a novel member of the genus Rhodopirellula isolated from brackish sediments collected in the Tagus River estuary, Portugal.</title>
        <authorList>
            <person name="Vitorino I.R."/>
            <person name="Klimek D."/>
            <person name="Calusinska M."/>
            <person name="Lobo-da-Cunha A."/>
            <person name="Vasconcelos V."/>
            <person name="Lage O.M."/>
        </authorList>
    </citation>
    <scope>NUCLEOTIDE SEQUENCE [LARGE SCALE GENOMIC DNA]</scope>
    <source>
        <strain evidence="2 3">ICT_H3.1</strain>
    </source>
</reference>
<organism evidence="2 3">
    <name type="scientific">Aporhodopirellula aestuarii</name>
    <dbReference type="NCBI Taxonomy" id="2950107"/>
    <lineage>
        <taxon>Bacteria</taxon>
        <taxon>Pseudomonadati</taxon>
        <taxon>Planctomycetota</taxon>
        <taxon>Planctomycetia</taxon>
        <taxon>Pirellulales</taxon>
        <taxon>Pirellulaceae</taxon>
        <taxon>Aporhodopirellula</taxon>
    </lineage>
</organism>
<feature type="compositionally biased region" description="Basic residues" evidence="1">
    <location>
        <begin position="106"/>
        <end position="120"/>
    </location>
</feature>
<evidence type="ECO:0000313" key="3">
    <source>
        <dbReference type="Proteomes" id="UP001202961"/>
    </source>
</evidence>
<evidence type="ECO:0000313" key="2">
    <source>
        <dbReference type="EMBL" id="MCM2373909.1"/>
    </source>
</evidence>
<feature type="region of interest" description="Disordered" evidence="1">
    <location>
        <begin position="104"/>
        <end position="165"/>
    </location>
</feature>
<comment type="caution">
    <text evidence="2">The sequence shown here is derived from an EMBL/GenBank/DDBJ whole genome shotgun (WGS) entry which is preliminary data.</text>
</comment>
<proteinExistence type="predicted"/>